<evidence type="ECO:0000313" key="3">
    <source>
        <dbReference type="Proteomes" id="UP000240760"/>
    </source>
</evidence>
<dbReference type="AlphaFoldDB" id="A0A2T4C2B3"/>
<organism evidence="2 3">
    <name type="scientific">Trichoderma longibrachiatum ATCC 18648</name>
    <dbReference type="NCBI Taxonomy" id="983965"/>
    <lineage>
        <taxon>Eukaryota</taxon>
        <taxon>Fungi</taxon>
        <taxon>Dikarya</taxon>
        <taxon>Ascomycota</taxon>
        <taxon>Pezizomycotina</taxon>
        <taxon>Sordariomycetes</taxon>
        <taxon>Hypocreomycetidae</taxon>
        <taxon>Hypocreales</taxon>
        <taxon>Hypocreaceae</taxon>
        <taxon>Trichoderma</taxon>
    </lineage>
</organism>
<sequence length="164" mass="17882">MIPTIAPKFGPLGHVVLQLKPKTGNANDQKMCFATMLLLSSNASRNEFCQRVWRSASISRGSSFSSSRTTGQKPTDRRLCADGPGGLPRPPERSGRFGSFDGGSDNRVWRFQCGANRDHTSTSLTREKHESSPPYLSPSHARSPGQTLRPCAFMCVRAAPSNDT</sequence>
<feature type="region of interest" description="Disordered" evidence="1">
    <location>
        <begin position="119"/>
        <end position="147"/>
    </location>
</feature>
<keyword evidence="3" id="KW-1185">Reference proteome</keyword>
<dbReference type="Proteomes" id="UP000240760">
    <property type="component" value="Unassembled WGS sequence"/>
</dbReference>
<accession>A0A2T4C2B3</accession>
<feature type="compositionally biased region" description="Basic and acidic residues" evidence="1">
    <location>
        <begin position="119"/>
        <end position="131"/>
    </location>
</feature>
<feature type="region of interest" description="Disordered" evidence="1">
    <location>
        <begin position="60"/>
        <end position="102"/>
    </location>
</feature>
<evidence type="ECO:0000256" key="1">
    <source>
        <dbReference type="SAM" id="MobiDB-lite"/>
    </source>
</evidence>
<dbReference type="EMBL" id="KZ679133">
    <property type="protein sequence ID" value="PTB75664.1"/>
    <property type="molecule type" value="Genomic_DNA"/>
</dbReference>
<proteinExistence type="predicted"/>
<name>A0A2T4C2B3_TRILO</name>
<evidence type="ECO:0000313" key="2">
    <source>
        <dbReference type="EMBL" id="PTB75664.1"/>
    </source>
</evidence>
<reference evidence="2 3" key="1">
    <citation type="submission" date="2016-07" db="EMBL/GenBank/DDBJ databases">
        <title>Multiple horizontal gene transfer events from other fungi enriched the ability of initially mycotrophic Trichoderma (Ascomycota) to feed on dead plant biomass.</title>
        <authorList>
            <consortium name="DOE Joint Genome Institute"/>
            <person name="Aerts A."/>
            <person name="Atanasova L."/>
            <person name="Chenthamara K."/>
            <person name="Zhang J."/>
            <person name="Grujic M."/>
            <person name="Henrissat B."/>
            <person name="Kuo A."/>
            <person name="Salamov A."/>
            <person name="Lipzen A."/>
            <person name="Labutti K."/>
            <person name="Barry K."/>
            <person name="Miao Y."/>
            <person name="Rahimi M.J."/>
            <person name="Shen Q."/>
            <person name="Grigoriev I.V."/>
            <person name="Kubicek C.P."/>
            <person name="Druzhinina I.S."/>
        </authorList>
    </citation>
    <scope>NUCLEOTIDE SEQUENCE [LARGE SCALE GENOMIC DNA]</scope>
    <source>
        <strain evidence="2 3">ATCC 18648</strain>
    </source>
</reference>
<protein>
    <submittedName>
        <fullName evidence="2">Uncharacterized protein</fullName>
    </submittedName>
</protein>
<gene>
    <name evidence="2" type="ORF">M440DRAFT_1258639</name>
</gene>